<evidence type="ECO:0000313" key="7">
    <source>
        <dbReference type="Proteomes" id="UP000242877"/>
    </source>
</evidence>
<gene>
    <name evidence="6" type="ORF">AAP_01523</name>
</gene>
<dbReference type="SUPFAM" id="SSF51735">
    <property type="entry name" value="NAD(P)-binding Rossmann-fold domains"/>
    <property type="match status" value="1"/>
</dbReference>
<evidence type="ECO:0000256" key="3">
    <source>
        <dbReference type="ARBA" id="ARBA00023002"/>
    </source>
</evidence>
<dbReference type="PANTHER" id="PTHR42760">
    <property type="entry name" value="SHORT-CHAIN DEHYDROGENASES/REDUCTASES FAMILY MEMBER"/>
    <property type="match status" value="1"/>
</dbReference>
<dbReference type="InterPro" id="IPR036291">
    <property type="entry name" value="NAD(P)-bd_dom_sf"/>
</dbReference>
<dbReference type="GO" id="GO:0048038">
    <property type="term" value="F:quinone binding"/>
    <property type="evidence" value="ECO:0007669"/>
    <property type="project" value="TreeGrafter"/>
</dbReference>
<dbReference type="InterPro" id="IPR002347">
    <property type="entry name" value="SDR_fam"/>
</dbReference>
<dbReference type="GO" id="GO:0016616">
    <property type="term" value="F:oxidoreductase activity, acting on the CH-OH group of donors, NAD or NADP as acceptor"/>
    <property type="evidence" value="ECO:0007669"/>
    <property type="project" value="TreeGrafter"/>
</dbReference>
<dbReference type="Gene3D" id="3.40.50.720">
    <property type="entry name" value="NAD(P)-binding Rossmann-like Domain"/>
    <property type="match status" value="2"/>
</dbReference>
<feature type="compositionally biased region" description="Polar residues" evidence="5">
    <location>
        <begin position="173"/>
        <end position="188"/>
    </location>
</feature>
<name>A0A168BAK3_9EURO</name>
<evidence type="ECO:0000256" key="2">
    <source>
        <dbReference type="ARBA" id="ARBA00022857"/>
    </source>
</evidence>
<feature type="region of interest" description="Disordered" evidence="5">
    <location>
        <begin position="162"/>
        <end position="188"/>
    </location>
</feature>
<evidence type="ECO:0000256" key="5">
    <source>
        <dbReference type="SAM" id="MobiDB-lite"/>
    </source>
</evidence>
<dbReference type="PANTHER" id="PTHR42760:SF133">
    <property type="entry name" value="3-OXOACYL-[ACYL-CARRIER-PROTEIN] REDUCTASE"/>
    <property type="match status" value="1"/>
</dbReference>
<dbReference type="AlphaFoldDB" id="A0A168BAK3"/>
<keyword evidence="3" id="KW-0560">Oxidoreductase</keyword>
<dbReference type="CDD" id="cd05233">
    <property type="entry name" value="SDR_c"/>
    <property type="match status" value="1"/>
</dbReference>
<proteinExistence type="inferred from homology"/>
<organism evidence="6 7">
    <name type="scientific">Ascosphaera apis ARSEF 7405</name>
    <dbReference type="NCBI Taxonomy" id="392613"/>
    <lineage>
        <taxon>Eukaryota</taxon>
        <taxon>Fungi</taxon>
        <taxon>Dikarya</taxon>
        <taxon>Ascomycota</taxon>
        <taxon>Pezizomycotina</taxon>
        <taxon>Eurotiomycetes</taxon>
        <taxon>Eurotiomycetidae</taxon>
        <taxon>Onygenales</taxon>
        <taxon>Ascosphaeraceae</taxon>
        <taxon>Ascosphaera</taxon>
    </lineage>
</organism>
<dbReference type="Proteomes" id="UP000242877">
    <property type="component" value="Unassembled WGS sequence"/>
</dbReference>
<evidence type="ECO:0000313" key="6">
    <source>
        <dbReference type="EMBL" id="KZZ95035.1"/>
    </source>
</evidence>
<evidence type="ECO:0000256" key="4">
    <source>
        <dbReference type="RuleBase" id="RU000363"/>
    </source>
</evidence>
<evidence type="ECO:0000256" key="1">
    <source>
        <dbReference type="ARBA" id="ARBA00006484"/>
    </source>
</evidence>
<comment type="caution">
    <text evidence="6">The sequence shown here is derived from an EMBL/GenBank/DDBJ whole genome shotgun (WGS) entry which is preliminary data.</text>
</comment>
<accession>A0A168BAK3</accession>
<dbReference type="EMBL" id="AZGZ01000005">
    <property type="protein sequence ID" value="KZZ95035.1"/>
    <property type="molecule type" value="Genomic_DNA"/>
</dbReference>
<dbReference type="Pfam" id="PF00106">
    <property type="entry name" value="adh_short"/>
    <property type="match status" value="1"/>
</dbReference>
<dbReference type="Pfam" id="PF13561">
    <property type="entry name" value="adh_short_C2"/>
    <property type="match status" value="1"/>
</dbReference>
<dbReference type="OrthoDB" id="47007at2759"/>
<keyword evidence="7" id="KW-1185">Reference proteome</keyword>
<comment type="similarity">
    <text evidence="1 4">Belongs to the short-chain dehydrogenases/reductases (SDR) family.</text>
</comment>
<protein>
    <submittedName>
        <fullName evidence="6">3-oxoacyl-[acyl-carrier protein] reductase</fullName>
    </submittedName>
</protein>
<reference evidence="6 7" key="1">
    <citation type="journal article" date="2016" name="Genome Biol. Evol.">
        <title>Divergent and convergent evolution of fungal pathogenicity.</title>
        <authorList>
            <person name="Shang Y."/>
            <person name="Xiao G."/>
            <person name="Zheng P."/>
            <person name="Cen K."/>
            <person name="Zhan S."/>
            <person name="Wang C."/>
        </authorList>
    </citation>
    <scope>NUCLEOTIDE SEQUENCE [LARGE SCALE GENOMIC DNA]</scope>
    <source>
        <strain evidence="6 7">ARSEF 7405</strain>
    </source>
</reference>
<sequence length="432" mass="46260">MALRLRLRLQSQLQLQLQRCHLGNKTLFQSSSIASKGPWNKHAHQTRCYHASNICKGSISDGPGISPISAPYPSPTPVPLQDVPPLYGKVAFITGGSSGIGLAIAKRFMWEGAARVVIAGRDRKRLITAMGHLDETMRIMKTEGRVIGPVDELGHLADAEEAPGPIDIHESGNWDTHASGHGTSFTASSTVDGGAPQVLHFRHVTLVIGDVSHEGFYGIETKALLDKTHILVNSAGVSYSGILPLAKTEDIQSMIGTNLYGTTLACRSFLHRMLKLRTGSARAKRLRAAAKGMEGNEADAEQLYPQQPLEIDEDKSIINISSLQALSPQTGAVSYAATKSGVITLTKGIVNELASLPKPLHVRANVIVPGYIDTDILLDMGTGLIEQARRKIPAGRLGTVDEVADAAFFLTKNKYCNGTVLNIDGGLGSRSP</sequence>
<dbReference type="GO" id="GO:0006633">
    <property type="term" value="P:fatty acid biosynthetic process"/>
    <property type="evidence" value="ECO:0007669"/>
    <property type="project" value="TreeGrafter"/>
</dbReference>
<dbReference type="PRINTS" id="PR00081">
    <property type="entry name" value="GDHRDH"/>
</dbReference>
<dbReference type="VEuPathDB" id="FungiDB:AAP_01523"/>
<keyword evidence="2" id="KW-0521">NADP</keyword>
<dbReference type="PRINTS" id="PR00080">
    <property type="entry name" value="SDRFAMILY"/>
</dbReference>